<sequence length="80" mass="8909">MLQAVVLSVTENTGAAKVQIRLNGEANVVDDQILLTTSQSQTASCECDEIIKVNAKEPYVMLQERRGRIGALFLRLRMLF</sequence>
<accession>A0A1B2DBF9</accession>
<evidence type="ECO:0000313" key="1">
    <source>
        <dbReference type="EMBL" id="ANY65036.1"/>
    </source>
</evidence>
<protein>
    <submittedName>
        <fullName evidence="1">Uncharacterized protein</fullName>
    </submittedName>
</protein>
<dbReference type="AlphaFoldDB" id="A0A1B2DBF9"/>
<proteinExistence type="predicted"/>
<dbReference type="EMBL" id="CP016808">
    <property type="protein sequence ID" value="ANY65036.1"/>
    <property type="molecule type" value="Genomic_DNA"/>
</dbReference>
<gene>
    <name evidence="1" type="ORF">BBD42_00015</name>
</gene>
<organism evidence="1">
    <name type="scientific">Paenibacillus sp. BIHB 4019</name>
    <dbReference type="NCBI Taxonomy" id="1870819"/>
    <lineage>
        <taxon>Bacteria</taxon>
        <taxon>Bacillati</taxon>
        <taxon>Bacillota</taxon>
        <taxon>Bacilli</taxon>
        <taxon>Bacillales</taxon>
        <taxon>Paenibacillaceae</taxon>
        <taxon>Paenibacillus</taxon>
    </lineage>
</organism>
<reference evidence="1" key="1">
    <citation type="submission" date="2016-08" db="EMBL/GenBank/DDBJ databases">
        <title>Complete Genome Seqeunce of Paenibacillus sp. BIHB 4019 from tea rhizoplane.</title>
        <authorList>
            <person name="Thakur R."/>
            <person name="Swarnkar M.K."/>
            <person name="Gulati A."/>
        </authorList>
    </citation>
    <scope>NUCLEOTIDE SEQUENCE [LARGE SCALE GENOMIC DNA]</scope>
    <source>
        <strain evidence="1">BIHB4019</strain>
    </source>
</reference>
<name>A0A1B2DBF9_9BACL</name>